<dbReference type="AlphaFoldDB" id="A0A5P9P4H7"/>
<evidence type="ECO:0000313" key="1">
    <source>
        <dbReference type="EMBL" id="QFU83059.1"/>
    </source>
</evidence>
<accession>A0A5P9P4H7</accession>
<evidence type="ECO:0000313" key="2">
    <source>
        <dbReference type="Proteomes" id="UP000326170"/>
    </source>
</evidence>
<name>A0A5P9P4H7_9EURY</name>
<organism evidence="1 2">
    <name type="scientific">Natronorubrum aibiense</name>
    <dbReference type="NCBI Taxonomy" id="348826"/>
    <lineage>
        <taxon>Archaea</taxon>
        <taxon>Methanobacteriati</taxon>
        <taxon>Methanobacteriota</taxon>
        <taxon>Stenosarchaea group</taxon>
        <taxon>Halobacteria</taxon>
        <taxon>Halobacteriales</taxon>
        <taxon>Natrialbaceae</taxon>
        <taxon>Natronorubrum</taxon>
    </lineage>
</organism>
<keyword evidence="2" id="KW-1185">Reference proteome</keyword>
<dbReference type="Proteomes" id="UP000326170">
    <property type="component" value="Chromosome"/>
</dbReference>
<reference evidence="1 2" key="1">
    <citation type="journal article" date="2007" name="Int. J. Syst. Evol. Microbiol.">
        <title>Natronorubrum sulfidifaciens sp. nov., an extremely haloalkaliphilic archaeon isolated from Aiding salt lake in Xin-Jiang, China.</title>
        <authorList>
            <person name="Cui H.L."/>
            <person name="Tohty D."/>
            <person name="Liu H.C."/>
            <person name="Liu S.J."/>
            <person name="Oren A."/>
            <person name="Zhou P.J."/>
        </authorList>
    </citation>
    <scope>NUCLEOTIDE SEQUENCE [LARGE SCALE GENOMIC DNA]</scope>
    <source>
        <strain evidence="1 2">7-3</strain>
    </source>
</reference>
<sequence length="70" mass="7957">MGETVFKTIDTLLESVQNETNDPEQSFKLRTARQLIVLLHERHIAGQDALADVDIDQKSVANLRQLGYFD</sequence>
<dbReference type="RefSeq" id="WP_152941637.1">
    <property type="nucleotide sequence ID" value="NZ_CP045488.1"/>
</dbReference>
<dbReference type="OrthoDB" id="339831at2157"/>
<dbReference type="KEGG" id="nas:GCU68_11180"/>
<protein>
    <submittedName>
        <fullName evidence="1">Uncharacterized protein</fullName>
    </submittedName>
</protein>
<proteinExistence type="predicted"/>
<dbReference type="GeneID" id="42301614"/>
<gene>
    <name evidence="1" type="ORF">GCU68_11180</name>
</gene>
<dbReference type="EMBL" id="CP045488">
    <property type="protein sequence ID" value="QFU83059.1"/>
    <property type="molecule type" value="Genomic_DNA"/>
</dbReference>